<gene>
    <name evidence="2" type="ORF">ASPWEDRAFT_61976</name>
</gene>
<evidence type="ECO:0000313" key="3">
    <source>
        <dbReference type="Proteomes" id="UP000184383"/>
    </source>
</evidence>
<dbReference type="CDD" id="cd09917">
    <property type="entry name" value="F-box_SF"/>
    <property type="match status" value="1"/>
</dbReference>
<organism evidence="2 3">
    <name type="scientific">Aspergillus wentii DTO 134E9</name>
    <dbReference type="NCBI Taxonomy" id="1073089"/>
    <lineage>
        <taxon>Eukaryota</taxon>
        <taxon>Fungi</taxon>
        <taxon>Dikarya</taxon>
        <taxon>Ascomycota</taxon>
        <taxon>Pezizomycotina</taxon>
        <taxon>Eurotiomycetes</taxon>
        <taxon>Eurotiomycetidae</taxon>
        <taxon>Eurotiales</taxon>
        <taxon>Aspergillaceae</taxon>
        <taxon>Aspergillus</taxon>
        <taxon>Aspergillus subgen. Cremei</taxon>
    </lineage>
</organism>
<sequence>MDAKGAQEDGYQFDRAHGNEIIHMASYHRRDFDLAVINVDTHDDEQIRDSILEPVRAPSATLGSLECLPLEVVHKICHLLDLNSLFKLRQVNIRAHQIISTMRGYRATGLFKLLCIRDCHLCGSFGGFLFLPLHMRCCFSCVENDTQLRVIALADAKKWFKPTKTVLYSIPMLKSIPGIYSMDERSRKKRMWILAAKHITKTLASHGGEAPILRYMATTALPYLNMASNSVQYGVCCSGCQIALEEALRYSRVDENACALRDKVYSHDGFLGHFRQCPKAQDLWRMSQEGKDTTRISEFVRRRGDFKKRDVVMYFDR</sequence>
<keyword evidence="3" id="KW-1185">Reference proteome</keyword>
<dbReference type="Proteomes" id="UP000184383">
    <property type="component" value="Unassembled WGS sequence"/>
</dbReference>
<dbReference type="InterPro" id="IPR001810">
    <property type="entry name" value="F-box_dom"/>
</dbReference>
<proteinExistence type="predicted"/>
<feature type="domain" description="F-box" evidence="1">
    <location>
        <begin position="62"/>
        <end position="108"/>
    </location>
</feature>
<dbReference type="PROSITE" id="PS50181">
    <property type="entry name" value="FBOX"/>
    <property type="match status" value="1"/>
</dbReference>
<reference evidence="3" key="1">
    <citation type="journal article" date="2017" name="Genome Biol.">
        <title>Comparative genomics reveals high biological diversity and specific adaptations in the industrially and medically important fungal genus Aspergillus.</title>
        <authorList>
            <person name="de Vries R.P."/>
            <person name="Riley R."/>
            <person name="Wiebenga A."/>
            <person name="Aguilar-Osorio G."/>
            <person name="Amillis S."/>
            <person name="Uchima C.A."/>
            <person name="Anderluh G."/>
            <person name="Asadollahi M."/>
            <person name="Askin M."/>
            <person name="Barry K."/>
            <person name="Battaglia E."/>
            <person name="Bayram O."/>
            <person name="Benocci T."/>
            <person name="Braus-Stromeyer S.A."/>
            <person name="Caldana C."/>
            <person name="Canovas D."/>
            <person name="Cerqueira G.C."/>
            <person name="Chen F."/>
            <person name="Chen W."/>
            <person name="Choi C."/>
            <person name="Clum A."/>
            <person name="Dos Santos R.A."/>
            <person name="Damasio A.R."/>
            <person name="Diallinas G."/>
            <person name="Emri T."/>
            <person name="Fekete E."/>
            <person name="Flipphi M."/>
            <person name="Freyberg S."/>
            <person name="Gallo A."/>
            <person name="Gournas C."/>
            <person name="Habgood R."/>
            <person name="Hainaut M."/>
            <person name="Harispe M.L."/>
            <person name="Henrissat B."/>
            <person name="Hilden K.S."/>
            <person name="Hope R."/>
            <person name="Hossain A."/>
            <person name="Karabika E."/>
            <person name="Karaffa L."/>
            <person name="Karanyi Z."/>
            <person name="Krasevec N."/>
            <person name="Kuo A."/>
            <person name="Kusch H."/>
            <person name="LaButti K."/>
            <person name="Lagendijk E.L."/>
            <person name="Lapidus A."/>
            <person name="Levasseur A."/>
            <person name="Lindquist E."/>
            <person name="Lipzen A."/>
            <person name="Logrieco A.F."/>
            <person name="MacCabe A."/>
            <person name="Maekelae M.R."/>
            <person name="Malavazi I."/>
            <person name="Melin P."/>
            <person name="Meyer V."/>
            <person name="Mielnichuk N."/>
            <person name="Miskei M."/>
            <person name="Molnar A.P."/>
            <person name="Mule G."/>
            <person name="Ngan C.Y."/>
            <person name="Orejas M."/>
            <person name="Orosz E."/>
            <person name="Ouedraogo J.P."/>
            <person name="Overkamp K.M."/>
            <person name="Park H.-S."/>
            <person name="Perrone G."/>
            <person name="Piumi F."/>
            <person name="Punt P.J."/>
            <person name="Ram A.F."/>
            <person name="Ramon A."/>
            <person name="Rauscher S."/>
            <person name="Record E."/>
            <person name="Riano-Pachon D.M."/>
            <person name="Robert V."/>
            <person name="Roehrig J."/>
            <person name="Ruller R."/>
            <person name="Salamov A."/>
            <person name="Salih N.S."/>
            <person name="Samson R.A."/>
            <person name="Sandor E."/>
            <person name="Sanguinetti M."/>
            <person name="Schuetze T."/>
            <person name="Sepcic K."/>
            <person name="Shelest E."/>
            <person name="Sherlock G."/>
            <person name="Sophianopoulou V."/>
            <person name="Squina F.M."/>
            <person name="Sun H."/>
            <person name="Susca A."/>
            <person name="Todd R.B."/>
            <person name="Tsang A."/>
            <person name="Unkles S.E."/>
            <person name="van de Wiele N."/>
            <person name="van Rossen-Uffink D."/>
            <person name="Oliveira J.V."/>
            <person name="Vesth T.C."/>
            <person name="Visser J."/>
            <person name="Yu J.-H."/>
            <person name="Zhou M."/>
            <person name="Andersen M.R."/>
            <person name="Archer D.B."/>
            <person name="Baker S.E."/>
            <person name="Benoit I."/>
            <person name="Brakhage A.A."/>
            <person name="Braus G.H."/>
            <person name="Fischer R."/>
            <person name="Frisvad J.C."/>
            <person name="Goldman G.H."/>
            <person name="Houbraken J."/>
            <person name="Oakley B."/>
            <person name="Pocsi I."/>
            <person name="Scazzocchio C."/>
            <person name="Seiboth B."/>
            <person name="vanKuyk P.A."/>
            <person name="Wortman J."/>
            <person name="Dyer P.S."/>
            <person name="Grigoriev I.V."/>
        </authorList>
    </citation>
    <scope>NUCLEOTIDE SEQUENCE [LARGE SCALE GENOMIC DNA]</scope>
    <source>
        <strain evidence="3">DTO 134E9</strain>
    </source>
</reference>
<name>A0A1L9RBH9_ASPWE</name>
<dbReference type="GeneID" id="63754456"/>
<dbReference type="VEuPathDB" id="FungiDB:ASPWEDRAFT_61976"/>
<dbReference type="EMBL" id="KV878215">
    <property type="protein sequence ID" value="OJJ32238.1"/>
    <property type="molecule type" value="Genomic_DNA"/>
</dbReference>
<dbReference type="AlphaFoldDB" id="A0A1L9RBH9"/>
<dbReference type="STRING" id="1073089.A0A1L9RBH9"/>
<evidence type="ECO:0000313" key="2">
    <source>
        <dbReference type="EMBL" id="OJJ32238.1"/>
    </source>
</evidence>
<dbReference type="SUPFAM" id="SSF81383">
    <property type="entry name" value="F-box domain"/>
    <property type="match status" value="1"/>
</dbReference>
<dbReference type="Pfam" id="PF00646">
    <property type="entry name" value="F-box"/>
    <property type="match status" value="1"/>
</dbReference>
<dbReference type="InterPro" id="IPR036047">
    <property type="entry name" value="F-box-like_dom_sf"/>
</dbReference>
<dbReference type="OrthoDB" id="2687876at2759"/>
<dbReference type="RefSeq" id="XP_040685915.1">
    <property type="nucleotide sequence ID" value="XM_040838608.1"/>
</dbReference>
<evidence type="ECO:0000259" key="1">
    <source>
        <dbReference type="PROSITE" id="PS50181"/>
    </source>
</evidence>
<protein>
    <recommendedName>
        <fullName evidence="1">F-box domain-containing protein</fullName>
    </recommendedName>
</protein>
<accession>A0A1L9RBH9</accession>